<proteinExistence type="predicted"/>
<accession>A0A397TYK5</accession>
<keyword evidence="1" id="KW-0175">Coiled coil</keyword>
<evidence type="ECO:0000313" key="3">
    <source>
        <dbReference type="EMBL" id="RIB02471.1"/>
    </source>
</evidence>
<dbReference type="EMBL" id="QKWP01002685">
    <property type="protein sequence ID" value="RIB02471.1"/>
    <property type="molecule type" value="Genomic_DNA"/>
</dbReference>
<name>A0A397TYK5_9GLOM</name>
<sequence length="75" mass="8838">MKFSKFAIAILILLAYVATITQAIGIKNGGGYLREFQAKHKKLMKDLKDTMNEIDHRMEIFEKRVKHYHKIKARF</sequence>
<dbReference type="AlphaFoldDB" id="A0A397TYK5"/>
<keyword evidence="4" id="KW-1185">Reference proteome</keyword>
<reference evidence="3 4" key="1">
    <citation type="submission" date="2018-06" db="EMBL/GenBank/DDBJ databases">
        <title>Comparative genomics reveals the genomic features of Rhizophagus irregularis, R. cerebriforme, R. diaphanum and Gigaspora rosea, and their symbiotic lifestyle signature.</title>
        <authorList>
            <person name="Morin E."/>
            <person name="San Clemente H."/>
            <person name="Chen E.C.H."/>
            <person name="De La Providencia I."/>
            <person name="Hainaut M."/>
            <person name="Kuo A."/>
            <person name="Kohler A."/>
            <person name="Murat C."/>
            <person name="Tang N."/>
            <person name="Roy S."/>
            <person name="Loubradou J."/>
            <person name="Henrissat B."/>
            <person name="Grigoriev I.V."/>
            <person name="Corradi N."/>
            <person name="Roux C."/>
            <person name="Martin F.M."/>
        </authorList>
    </citation>
    <scope>NUCLEOTIDE SEQUENCE [LARGE SCALE GENOMIC DNA]</scope>
    <source>
        <strain evidence="3 4">DAOM 194757</strain>
    </source>
</reference>
<dbReference type="OrthoDB" id="2387394at2759"/>
<feature type="chain" id="PRO_5017453281" evidence="2">
    <location>
        <begin position="24"/>
        <end position="75"/>
    </location>
</feature>
<gene>
    <name evidence="3" type="ORF">C2G38_2125207</name>
</gene>
<evidence type="ECO:0000256" key="1">
    <source>
        <dbReference type="SAM" id="Coils"/>
    </source>
</evidence>
<feature type="coiled-coil region" evidence="1">
    <location>
        <begin position="33"/>
        <end position="64"/>
    </location>
</feature>
<feature type="signal peptide" evidence="2">
    <location>
        <begin position="1"/>
        <end position="23"/>
    </location>
</feature>
<evidence type="ECO:0000256" key="2">
    <source>
        <dbReference type="SAM" id="SignalP"/>
    </source>
</evidence>
<protein>
    <submittedName>
        <fullName evidence="3">Uncharacterized protein</fullName>
    </submittedName>
</protein>
<organism evidence="3 4">
    <name type="scientific">Gigaspora rosea</name>
    <dbReference type="NCBI Taxonomy" id="44941"/>
    <lineage>
        <taxon>Eukaryota</taxon>
        <taxon>Fungi</taxon>
        <taxon>Fungi incertae sedis</taxon>
        <taxon>Mucoromycota</taxon>
        <taxon>Glomeromycotina</taxon>
        <taxon>Glomeromycetes</taxon>
        <taxon>Diversisporales</taxon>
        <taxon>Gigasporaceae</taxon>
        <taxon>Gigaspora</taxon>
    </lineage>
</organism>
<dbReference type="Proteomes" id="UP000266673">
    <property type="component" value="Unassembled WGS sequence"/>
</dbReference>
<comment type="caution">
    <text evidence="3">The sequence shown here is derived from an EMBL/GenBank/DDBJ whole genome shotgun (WGS) entry which is preliminary data.</text>
</comment>
<evidence type="ECO:0000313" key="4">
    <source>
        <dbReference type="Proteomes" id="UP000266673"/>
    </source>
</evidence>
<keyword evidence="2" id="KW-0732">Signal</keyword>